<keyword evidence="4" id="KW-1185">Reference proteome</keyword>
<keyword evidence="2" id="KW-0812">Transmembrane</keyword>
<feature type="transmembrane region" description="Helical" evidence="2">
    <location>
        <begin position="43"/>
        <end position="64"/>
    </location>
</feature>
<evidence type="ECO:0000256" key="2">
    <source>
        <dbReference type="SAM" id="Phobius"/>
    </source>
</evidence>
<evidence type="ECO:0000313" key="3">
    <source>
        <dbReference type="EMBL" id="NEW72549.1"/>
    </source>
</evidence>
<keyword evidence="2" id="KW-0472">Membrane</keyword>
<accession>A0A6G4AIM6</accession>
<feature type="compositionally biased region" description="Gly residues" evidence="1">
    <location>
        <begin position="1"/>
        <end position="11"/>
    </location>
</feature>
<name>A0A6G4AIM6_9ACTN</name>
<organism evidence="3 4">
    <name type="scientific">Streptomyces rhizosphaericus</name>
    <dbReference type="NCBI Taxonomy" id="114699"/>
    <lineage>
        <taxon>Bacteria</taxon>
        <taxon>Bacillati</taxon>
        <taxon>Actinomycetota</taxon>
        <taxon>Actinomycetes</taxon>
        <taxon>Kitasatosporales</taxon>
        <taxon>Streptomycetaceae</taxon>
        <taxon>Streptomyces</taxon>
        <taxon>Streptomyces violaceusniger group</taxon>
    </lineage>
</organism>
<evidence type="ECO:0000313" key="4">
    <source>
        <dbReference type="Proteomes" id="UP000476310"/>
    </source>
</evidence>
<dbReference type="EMBL" id="JAAIKT010000022">
    <property type="protein sequence ID" value="NEW72549.1"/>
    <property type="molecule type" value="Genomic_DNA"/>
</dbReference>
<evidence type="ECO:0000256" key="1">
    <source>
        <dbReference type="SAM" id="MobiDB-lite"/>
    </source>
</evidence>
<gene>
    <name evidence="3" type="ORF">G4H13_19590</name>
</gene>
<feature type="region of interest" description="Disordered" evidence="1">
    <location>
        <begin position="1"/>
        <end position="33"/>
    </location>
</feature>
<feature type="region of interest" description="Disordered" evidence="1">
    <location>
        <begin position="68"/>
        <end position="110"/>
    </location>
</feature>
<proteinExistence type="predicted"/>
<reference evidence="3" key="1">
    <citation type="submission" date="2020-02" db="EMBL/GenBank/DDBJ databases">
        <title>A new Streptomyces sp. for controlling soil-borne diseases.</title>
        <authorList>
            <person name="Li X."/>
            <person name="Tian Y."/>
            <person name="Gao K."/>
        </authorList>
    </citation>
    <scope>NUCLEOTIDE SEQUENCE [LARGE SCALE GENOMIC DNA]</scope>
    <source>
        <strain evidence="3">0250</strain>
    </source>
</reference>
<comment type="caution">
    <text evidence="3">The sequence shown here is derived from an EMBL/GenBank/DDBJ whole genome shotgun (WGS) entry which is preliminary data.</text>
</comment>
<sequence length="229" mass="23339">MTGGGRTGGVSGNDFRGHGGAQGGSHNTQINFFGGPPRGGRRWVAIAVVALCVLGLVGVVAWVVTSSGDNGSAESSGPSSGKSPSPAPPSRAAEGAEAPAPSASLSAPTSTIQWRGKVRIAEHGPRLDKVPPKIDAGSGDLDLGLVNPPRLTAWQPDLAIWSERGMPTRQECSELVSAQGVRQVEAKVGAVVCVNTMEDRTAVLTITSISDSFTTGVTAEATVWSESDG</sequence>
<dbReference type="Proteomes" id="UP000476310">
    <property type="component" value="Unassembled WGS sequence"/>
</dbReference>
<feature type="compositionally biased region" description="Low complexity" evidence="1">
    <location>
        <begin position="71"/>
        <end position="110"/>
    </location>
</feature>
<keyword evidence="2" id="KW-1133">Transmembrane helix</keyword>
<dbReference type="RefSeq" id="WP_164429034.1">
    <property type="nucleotide sequence ID" value="NZ_JAAIKT010000022.1"/>
</dbReference>
<protein>
    <submittedName>
        <fullName evidence="3">Uncharacterized protein</fullName>
    </submittedName>
</protein>
<dbReference type="AlphaFoldDB" id="A0A6G4AIM6"/>